<name>A0A8D8SUI0_9HEMI</name>
<accession>A0A8D8SUI0</accession>
<evidence type="ECO:0000256" key="1">
    <source>
        <dbReference type="SAM" id="Phobius"/>
    </source>
</evidence>
<keyword evidence="1" id="KW-0472">Membrane</keyword>
<evidence type="ECO:0000313" key="2">
    <source>
        <dbReference type="EMBL" id="CAG6676179.1"/>
    </source>
</evidence>
<protein>
    <submittedName>
        <fullName evidence="2">Uncharacterized protein</fullName>
    </submittedName>
</protein>
<sequence length="112" mass="13327">MCGTRRRNAILCHIYRGQTCNNVTYCNIYSKLAQGNIINKPPTKHTILLLICELYSGMKIEYALHIIYMVLYAKLYIAYLPIIHRVCQNTAIRIIIVFTLYFYPYMRFYKFI</sequence>
<organism evidence="2">
    <name type="scientific">Cacopsylla melanoneura</name>
    <dbReference type="NCBI Taxonomy" id="428564"/>
    <lineage>
        <taxon>Eukaryota</taxon>
        <taxon>Metazoa</taxon>
        <taxon>Ecdysozoa</taxon>
        <taxon>Arthropoda</taxon>
        <taxon>Hexapoda</taxon>
        <taxon>Insecta</taxon>
        <taxon>Pterygota</taxon>
        <taxon>Neoptera</taxon>
        <taxon>Paraneoptera</taxon>
        <taxon>Hemiptera</taxon>
        <taxon>Sternorrhyncha</taxon>
        <taxon>Psylloidea</taxon>
        <taxon>Psyllidae</taxon>
        <taxon>Psyllinae</taxon>
        <taxon>Cacopsylla</taxon>
    </lineage>
</organism>
<dbReference type="EMBL" id="HBUF01238962">
    <property type="protein sequence ID" value="CAG6676179.1"/>
    <property type="molecule type" value="Transcribed_RNA"/>
</dbReference>
<dbReference type="AlphaFoldDB" id="A0A8D8SUI0"/>
<reference evidence="2" key="1">
    <citation type="submission" date="2021-05" db="EMBL/GenBank/DDBJ databases">
        <authorList>
            <person name="Alioto T."/>
            <person name="Alioto T."/>
            <person name="Gomez Garrido J."/>
        </authorList>
    </citation>
    <scope>NUCLEOTIDE SEQUENCE</scope>
</reference>
<proteinExistence type="predicted"/>
<feature type="transmembrane region" description="Helical" evidence="1">
    <location>
        <begin position="90"/>
        <end position="106"/>
    </location>
</feature>
<keyword evidence="1" id="KW-0812">Transmembrane</keyword>
<feature type="transmembrane region" description="Helical" evidence="1">
    <location>
        <begin position="62"/>
        <end position="84"/>
    </location>
</feature>
<keyword evidence="1" id="KW-1133">Transmembrane helix</keyword>